<dbReference type="CDD" id="cd08183">
    <property type="entry name" value="Fe-ADH-like"/>
    <property type="match status" value="1"/>
</dbReference>
<evidence type="ECO:0000259" key="6">
    <source>
        <dbReference type="Pfam" id="PF25137"/>
    </source>
</evidence>
<dbReference type="PANTHER" id="PTHR11496">
    <property type="entry name" value="ALCOHOL DEHYDROGENASE"/>
    <property type="match status" value="1"/>
</dbReference>
<dbReference type="PANTHER" id="PTHR11496:SF102">
    <property type="entry name" value="ALCOHOL DEHYDROGENASE 4"/>
    <property type="match status" value="1"/>
</dbReference>
<accession>A0A5C4S1L2</accession>
<evidence type="ECO:0000256" key="4">
    <source>
        <dbReference type="ARBA" id="ARBA00023027"/>
    </source>
</evidence>
<dbReference type="PROSITE" id="PS00913">
    <property type="entry name" value="ADH_IRON_1"/>
    <property type="match status" value="1"/>
</dbReference>
<evidence type="ECO:0000256" key="2">
    <source>
        <dbReference type="ARBA" id="ARBA00007358"/>
    </source>
</evidence>
<protein>
    <submittedName>
        <fullName evidence="7">Iron-containing alcohol dehydrogenase</fullName>
    </submittedName>
</protein>
<dbReference type="SUPFAM" id="SSF56796">
    <property type="entry name" value="Dehydroquinate synthase-like"/>
    <property type="match status" value="1"/>
</dbReference>
<dbReference type="InterPro" id="IPR056798">
    <property type="entry name" value="ADH_Fe_C"/>
</dbReference>
<sequence length="393" mass="41590">MIGSGFSFLRQPRVLFGPGRIDELPGLASLFGKRMLLVTGGRSLEESGMLQRLLGLCAGHGVRCDHARVTGEPSPEVVDGIVERFRAVGIAVVAGVGGGSVIDAAKAVSAMLLQEAPVERFIEGREGFLVHDGRKVPFIAAPTTAGTGSEATSNAVISRIGRDGFKRSLRHDAFVPDIALVDPVLHCSAPRNLTLSSGMDALTQLLEAYLSPSASPLSDCMAWSGLEYFARSFLPACGEGSDDVEVRAGMAYAALVSGIALANAGLGIVHGFASSIGGRIDIPHGELCATLLYTATRENISALQESDQGEAFLEKFSRAGCLLSGRSVAGTAAGCEALLEQLELWQEQLGFRRLREFGLERAEIEPVVAATRAKNNPVDLDNSALKTIVEERW</sequence>
<feature type="domain" description="Fe-containing alcohol dehydrogenase-like C-terminal" evidence="6">
    <location>
        <begin position="195"/>
        <end position="380"/>
    </location>
</feature>
<comment type="cofactor">
    <cofactor evidence="1">
        <name>Fe cation</name>
        <dbReference type="ChEBI" id="CHEBI:24875"/>
    </cofactor>
</comment>
<feature type="domain" description="Alcohol dehydrogenase iron-type/glycerol dehydrogenase GldA" evidence="5">
    <location>
        <begin position="12"/>
        <end position="183"/>
    </location>
</feature>
<comment type="caution">
    <text evidence="7">The sequence shown here is derived from an EMBL/GenBank/DDBJ whole genome shotgun (WGS) entry which is preliminary data.</text>
</comment>
<keyword evidence="3" id="KW-0560">Oxidoreductase</keyword>
<evidence type="ECO:0000256" key="3">
    <source>
        <dbReference type="ARBA" id="ARBA00023002"/>
    </source>
</evidence>
<dbReference type="InterPro" id="IPR039697">
    <property type="entry name" value="Alcohol_dehydrogenase_Fe"/>
</dbReference>
<dbReference type="Gene3D" id="3.40.50.1970">
    <property type="match status" value="1"/>
</dbReference>
<gene>
    <name evidence="7" type="ORF">FGF68_04885</name>
</gene>
<dbReference type="Proteomes" id="UP000309544">
    <property type="component" value="Unassembled WGS sequence"/>
</dbReference>
<keyword evidence="4" id="KW-0520">NAD</keyword>
<proteinExistence type="inferred from homology"/>
<evidence type="ECO:0000313" key="8">
    <source>
        <dbReference type="Proteomes" id="UP000309544"/>
    </source>
</evidence>
<dbReference type="Pfam" id="PF00465">
    <property type="entry name" value="Fe-ADH"/>
    <property type="match status" value="1"/>
</dbReference>
<dbReference type="Gene3D" id="1.20.1090.10">
    <property type="entry name" value="Dehydroquinate synthase-like - alpha domain"/>
    <property type="match status" value="1"/>
</dbReference>
<evidence type="ECO:0000259" key="5">
    <source>
        <dbReference type="Pfam" id="PF00465"/>
    </source>
</evidence>
<keyword evidence="8" id="KW-1185">Reference proteome</keyword>
<name>A0A5C4S1L2_PROVB</name>
<organism evidence="7 8">
    <name type="scientific">Prosthecochloris vibrioformis</name>
    <name type="common">Chlorobium vibrioforme</name>
    <dbReference type="NCBI Taxonomy" id="1098"/>
    <lineage>
        <taxon>Bacteria</taxon>
        <taxon>Pseudomonadati</taxon>
        <taxon>Chlorobiota</taxon>
        <taxon>Chlorobiia</taxon>
        <taxon>Chlorobiales</taxon>
        <taxon>Chlorobiaceae</taxon>
        <taxon>Prosthecochloris</taxon>
    </lineage>
</organism>
<dbReference type="GO" id="GO:0046872">
    <property type="term" value="F:metal ion binding"/>
    <property type="evidence" value="ECO:0007669"/>
    <property type="project" value="InterPro"/>
</dbReference>
<dbReference type="InterPro" id="IPR018211">
    <property type="entry name" value="ADH_Fe_CS"/>
</dbReference>
<dbReference type="GO" id="GO:0004022">
    <property type="term" value="F:alcohol dehydrogenase (NAD+) activity"/>
    <property type="evidence" value="ECO:0007669"/>
    <property type="project" value="TreeGrafter"/>
</dbReference>
<comment type="similarity">
    <text evidence="2">Belongs to the iron-containing alcohol dehydrogenase family.</text>
</comment>
<dbReference type="EMBL" id="VDCI01000003">
    <property type="protein sequence ID" value="TNJ37099.1"/>
    <property type="molecule type" value="Genomic_DNA"/>
</dbReference>
<dbReference type="InterPro" id="IPR001670">
    <property type="entry name" value="ADH_Fe/GldA"/>
</dbReference>
<reference evidence="7 8" key="1">
    <citation type="submission" date="2019-05" db="EMBL/GenBank/DDBJ databases">
        <title>Draft Whole-Genome sequence of the green sulfur bacterium Prosthecochloris vibrioformis DSM 260.</title>
        <authorList>
            <person name="Meyer T.E."/>
            <person name="Kyndt J.A."/>
        </authorList>
    </citation>
    <scope>NUCLEOTIDE SEQUENCE [LARGE SCALE GENOMIC DNA]</scope>
    <source>
        <strain evidence="7 8">DSM 260</strain>
    </source>
</reference>
<evidence type="ECO:0000256" key="1">
    <source>
        <dbReference type="ARBA" id="ARBA00001962"/>
    </source>
</evidence>
<dbReference type="FunFam" id="3.40.50.1970:FF:000003">
    <property type="entry name" value="Alcohol dehydrogenase, iron-containing"/>
    <property type="match status" value="1"/>
</dbReference>
<evidence type="ECO:0000313" key="7">
    <source>
        <dbReference type="EMBL" id="TNJ37099.1"/>
    </source>
</evidence>
<dbReference type="Pfam" id="PF25137">
    <property type="entry name" value="ADH_Fe_C"/>
    <property type="match status" value="1"/>
</dbReference>
<dbReference type="AlphaFoldDB" id="A0A5C4S1L2"/>